<dbReference type="AlphaFoldDB" id="Q239J6"/>
<dbReference type="GO" id="GO:0051213">
    <property type="term" value="F:dioxygenase activity"/>
    <property type="evidence" value="ECO:0007669"/>
    <property type="project" value="UniProtKB-KW"/>
</dbReference>
<dbReference type="SUPFAM" id="SSF51197">
    <property type="entry name" value="Clavaminate synthase-like"/>
    <property type="match status" value="1"/>
</dbReference>
<dbReference type="OrthoDB" id="407774at2759"/>
<keyword evidence="1" id="KW-0223">Dioxygenase</keyword>
<dbReference type="Gene3D" id="2.60.120.330">
    <property type="entry name" value="B-lactam Antibiotic, Isopenicillin N Synthase, Chain"/>
    <property type="match status" value="1"/>
</dbReference>
<dbReference type="EMBL" id="GG662731">
    <property type="protein sequence ID" value="EAR93194.2"/>
    <property type="molecule type" value="Genomic_DNA"/>
</dbReference>
<protein>
    <submittedName>
        <fullName evidence="1">Dioxygenase domain protein</fullName>
    </submittedName>
</protein>
<dbReference type="RefSeq" id="XP_001013439.2">
    <property type="nucleotide sequence ID" value="XM_001013439.2"/>
</dbReference>
<dbReference type="PANTHER" id="PTHR48420">
    <property type="entry name" value="NON-HAEM DIOXYGENASE N-TERMINAL DOMAIN-CONTAINING PROTEIN"/>
    <property type="match status" value="1"/>
</dbReference>
<reference evidence="2" key="1">
    <citation type="journal article" date="2006" name="PLoS Biol.">
        <title>Macronuclear genome sequence of the ciliate Tetrahymena thermophila, a model eukaryote.</title>
        <authorList>
            <person name="Eisen J.A."/>
            <person name="Coyne R.S."/>
            <person name="Wu M."/>
            <person name="Wu D."/>
            <person name="Thiagarajan M."/>
            <person name="Wortman J.R."/>
            <person name="Badger J.H."/>
            <person name="Ren Q."/>
            <person name="Amedeo P."/>
            <person name="Jones K.M."/>
            <person name="Tallon L.J."/>
            <person name="Delcher A.L."/>
            <person name="Salzberg S.L."/>
            <person name="Silva J.C."/>
            <person name="Haas B.J."/>
            <person name="Majoros W.H."/>
            <person name="Farzad M."/>
            <person name="Carlton J.M."/>
            <person name="Smith R.K. Jr."/>
            <person name="Garg J."/>
            <person name="Pearlman R.E."/>
            <person name="Karrer K.M."/>
            <person name="Sun L."/>
            <person name="Manning G."/>
            <person name="Elde N.C."/>
            <person name="Turkewitz A.P."/>
            <person name="Asai D.J."/>
            <person name="Wilkes D.E."/>
            <person name="Wang Y."/>
            <person name="Cai H."/>
            <person name="Collins K."/>
            <person name="Stewart B.A."/>
            <person name="Lee S.R."/>
            <person name="Wilamowska K."/>
            <person name="Weinberg Z."/>
            <person name="Ruzzo W.L."/>
            <person name="Wloga D."/>
            <person name="Gaertig J."/>
            <person name="Frankel J."/>
            <person name="Tsao C.-C."/>
            <person name="Gorovsky M.A."/>
            <person name="Keeling P.J."/>
            <person name="Waller R.F."/>
            <person name="Patron N.J."/>
            <person name="Cherry J.M."/>
            <person name="Stover N.A."/>
            <person name="Krieger C.J."/>
            <person name="del Toro C."/>
            <person name="Ryder H.F."/>
            <person name="Williamson S.C."/>
            <person name="Barbeau R.A."/>
            <person name="Hamilton E.P."/>
            <person name="Orias E."/>
        </authorList>
    </citation>
    <scope>NUCLEOTIDE SEQUENCE [LARGE SCALE GENOMIC DNA]</scope>
    <source>
        <strain evidence="2">SB210</strain>
    </source>
</reference>
<sequence length="353" mass="39970">MYQPVIFEYEEIANRDNVLHDKIKQAYGPEGVGLCIVKNVPKYTEYRSNLLPLGHQLANLPQEKLDKLTRPELFYSSGWSHGKEQFRGRVDTSKGSFYGFPLNDTPIVQLDENLAEKGGVIQRNIWPTEDIPAFEQSFKDLGRLMSEVGALLAYHIDKYVKSVIPNYEMGQMEGIIKNGNQHVGRFLHYFASDEQKLIEDDWCGWHNDFSVLTGLAASMYTNKNGEVVEDFYDPEGGLFVKSRNSEKVRVKIPKDCLAFQSGEVAQIVSGGLIVATPHCIVRGPKSIGTGIARNNFVNFLSPNQSFEMRVPEGVDPNTVANMECYYVTKLKDRWNQGMNYGEFSLNSLKAIRY</sequence>
<accession>Q239J6</accession>
<dbReference type="InParanoid" id="Q239J6"/>
<dbReference type="Proteomes" id="UP000009168">
    <property type="component" value="Unassembled WGS sequence"/>
</dbReference>
<evidence type="ECO:0000313" key="2">
    <source>
        <dbReference type="Proteomes" id="UP000009168"/>
    </source>
</evidence>
<organism evidence="1 2">
    <name type="scientific">Tetrahymena thermophila (strain SB210)</name>
    <dbReference type="NCBI Taxonomy" id="312017"/>
    <lineage>
        <taxon>Eukaryota</taxon>
        <taxon>Sar</taxon>
        <taxon>Alveolata</taxon>
        <taxon>Ciliophora</taxon>
        <taxon>Intramacronucleata</taxon>
        <taxon>Oligohymenophorea</taxon>
        <taxon>Hymenostomatida</taxon>
        <taxon>Tetrahymenina</taxon>
        <taxon>Tetrahymenidae</taxon>
        <taxon>Tetrahymena</taxon>
    </lineage>
</organism>
<keyword evidence="2" id="KW-1185">Reference proteome</keyword>
<dbReference type="STRING" id="312017.Q239J6"/>
<evidence type="ECO:0000313" key="1">
    <source>
        <dbReference type="EMBL" id="EAR93194.2"/>
    </source>
</evidence>
<dbReference type="eggNOG" id="ENOG502QRGK">
    <property type="taxonomic scope" value="Eukaryota"/>
</dbReference>
<name>Q239J6_TETTS</name>
<gene>
    <name evidence="1" type="ORF">TTHERM_01227740</name>
</gene>
<dbReference type="InterPro" id="IPR027443">
    <property type="entry name" value="IPNS-like_sf"/>
</dbReference>
<keyword evidence="1" id="KW-0560">Oxidoreductase</keyword>
<dbReference type="PANTHER" id="PTHR48420:SF1">
    <property type="entry name" value="NON-HAEM DIOXYGENASE N-TERMINAL DOMAIN-CONTAINING PROTEIN"/>
    <property type="match status" value="1"/>
</dbReference>
<dbReference type="GeneID" id="7842469"/>
<dbReference type="HOGENOM" id="CLU_045411_0_0_1"/>
<proteinExistence type="predicted"/>
<dbReference type="KEGG" id="tet:TTHERM_01227740"/>